<dbReference type="AlphaFoldDB" id="A0A7W8E7H5"/>
<organism evidence="1 2">
    <name type="scientific">Granulicella aggregans</name>
    <dbReference type="NCBI Taxonomy" id="474949"/>
    <lineage>
        <taxon>Bacteria</taxon>
        <taxon>Pseudomonadati</taxon>
        <taxon>Acidobacteriota</taxon>
        <taxon>Terriglobia</taxon>
        <taxon>Terriglobales</taxon>
        <taxon>Acidobacteriaceae</taxon>
        <taxon>Granulicella</taxon>
    </lineage>
</organism>
<evidence type="ECO:0000313" key="1">
    <source>
        <dbReference type="EMBL" id="MBB5061414.1"/>
    </source>
</evidence>
<reference evidence="1 2" key="1">
    <citation type="submission" date="2020-08" db="EMBL/GenBank/DDBJ databases">
        <title>Genomic Encyclopedia of Type Strains, Phase IV (KMG-V): Genome sequencing to study the core and pangenomes of soil and plant-associated prokaryotes.</title>
        <authorList>
            <person name="Whitman W."/>
        </authorList>
    </citation>
    <scope>NUCLEOTIDE SEQUENCE [LARGE SCALE GENOMIC DNA]</scope>
    <source>
        <strain evidence="1 2">M8UP14</strain>
    </source>
</reference>
<keyword evidence="2" id="KW-1185">Reference proteome</keyword>
<dbReference type="Proteomes" id="UP000540989">
    <property type="component" value="Unassembled WGS sequence"/>
</dbReference>
<dbReference type="EMBL" id="JACHIP010000041">
    <property type="protein sequence ID" value="MBB5061414.1"/>
    <property type="molecule type" value="Genomic_DNA"/>
</dbReference>
<comment type="caution">
    <text evidence="1">The sequence shown here is derived from an EMBL/GenBank/DDBJ whole genome shotgun (WGS) entry which is preliminary data.</text>
</comment>
<protein>
    <submittedName>
        <fullName evidence="1">Uncharacterized protein</fullName>
    </submittedName>
</protein>
<sequence>MALVEHCDGCDNCNECNLPGRDDVPVDPMENDPEYQADRKIGFQAGLGSE</sequence>
<proteinExistence type="predicted"/>
<name>A0A7W8E7H5_9BACT</name>
<gene>
    <name evidence="1" type="ORF">HDF16_006150</name>
</gene>
<evidence type="ECO:0000313" key="2">
    <source>
        <dbReference type="Proteomes" id="UP000540989"/>
    </source>
</evidence>
<accession>A0A7W8E7H5</accession>